<evidence type="ECO:0000313" key="8">
    <source>
        <dbReference type="Proteomes" id="UP000256253"/>
    </source>
</evidence>
<evidence type="ECO:0000256" key="2">
    <source>
        <dbReference type="ARBA" id="ARBA00023267"/>
    </source>
</evidence>
<evidence type="ECO:0000256" key="3">
    <source>
        <dbReference type="ARBA" id="ARBA00024227"/>
    </source>
</evidence>
<dbReference type="Gene3D" id="3.30.930.10">
    <property type="entry name" value="Bira Bifunctional Protein, Domain 2"/>
    <property type="match status" value="1"/>
</dbReference>
<reference evidence="7 8" key="1">
    <citation type="submission" date="2018-08" db="EMBL/GenBank/DDBJ databases">
        <title>Sequencing the genomes of 1000 actinobacteria strains.</title>
        <authorList>
            <person name="Klenk H.-P."/>
        </authorList>
    </citation>
    <scope>NUCLEOTIDE SEQUENCE [LARGE SCALE GENOMIC DNA]</scope>
    <source>
        <strain evidence="7 8">DSM 22967</strain>
    </source>
</reference>
<keyword evidence="1 7" id="KW-0436">Ligase</keyword>
<dbReference type="GO" id="GO:0004016">
    <property type="term" value="F:adenylate cyclase activity"/>
    <property type="evidence" value="ECO:0007669"/>
    <property type="project" value="UniProtKB-ARBA"/>
</dbReference>
<evidence type="ECO:0000256" key="1">
    <source>
        <dbReference type="ARBA" id="ARBA00022598"/>
    </source>
</evidence>
<dbReference type="NCBIfam" id="TIGR00121">
    <property type="entry name" value="birA_ligase"/>
    <property type="match status" value="1"/>
</dbReference>
<dbReference type="PANTHER" id="PTHR12835">
    <property type="entry name" value="BIOTIN PROTEIN LIGASE"/>
    <property type="match status" value="1"/>
</dbReference>
<dbReference type="Proteomes" id="UP000256253">
    <property type="component" value="Unassembled WGS sequence"/>
</dbReference>
<evidence type="ECO:0000256" key="4">
    <source>
        <dbReference type="SAM" id="MobiDB-lite"/>
    </source>
</evidence>
<dbReference type="EMBL" id="QTUA01000001">
    <property type="protein sequence ID" value="REF30440.1"/>
    <property type="molecule type" value="Genomic_DNA"/>
</dbReference>
<protein>
    <recommendedName>
        <fullName evidence="3">biotin--[biotin carboxyl-carrier protein] ligase</fullName>
        <ecNumber evidence="3">6.3.4.15</ecNumber>
    </recommendedName>
</protein>
<dbReference type="GO" id="GO:0009190">
    <property type="term" value="P:cyclic nucleotide biosynthetic process"/>
    <property type="evidence" value="ECO:0007669"/>
    <property type="project" value="InterPro"/>
</dbReference>
<dbReference type="Pfam" id="PF00211">
    <property type="entry name" value="Guanylate_cyc"/>
    <property type="match status" value="1"/>
</dbReference>
<dbReference type="PANTHER" id="PTHR12835:SF5">
    <property type="entry name" value="BIOTIN--PROTEIN LIGASE"/>
    <property type="match status" value="1"/>
</dbReference>
<dbReference type="AlphaFoldDB" id="A0A3D9UR28"/>
<keyword evidence="2" id="KW-0092">Biotin</keyword>
<organism evidence="7 8">
    <name type="scientific">Calidifontibacter indicus</name>
    <dbReference type="NCBI Taxonomy" id="419650"/>
    <lineage>
        <taxon>Bacteria</taxon>
        <taxon>Bacillati</taxon>
        <taxon>Actinomycetota</taxon>
        <taxon>Actinomycetes</taxon>
        <taxon>Micrococcales</taxon>
        <taxon>Dermacoccaceae</taxon>
        <taxon>Calidifontibacter</taxon>
    </lineage>
</organism>
<evidence type="ECO:0000313" key="7">
    <source>
        <dbReference type="EMBL" id="REF30440.1"/>
    </source>
</evidence>
<dbReference type="GO" id="GO:0035556">
    <property type="term" value="P:intracellular signal transduction"/>
    <property type="evidence" value="ECO:0007669"/>
    <property type="project" value="InterPro"/>
</dbReference>
<dbReference type="GO" id="GO:0004077">
    <property type="term" value="F:biotin--[biotin carboxyl-carrier protein] ligase activity"/>
    <property type="evidence" value="ECO:0007669"/>
    <property type="project" value="UniProtKB-EC"/>
</dbReference>
<feature type="region of interest" description="Disordered" evidence="4">
    <location>
        <begin position="595"/>
        <end position="626"/>
    </location>
</feature>
<dbReference type="Pfam" id="PF03099">
    <property type="entry name" value="BPL_LplA_LipB"/>
    <property type="match status" value="1"/>
</dbReference>
<gene>
    <name evidence="7" type="ORF">DFJ65_1448</name>
</gene>
<dbReference type="InterPro" id="IPR029787">
    <property type="entry name" value="Nucleotide_cyclase"/>
</dbReference>
<dbReference type="Gene3D" id="2.30.30.100">
    <property type="match status" value="1"/>
</dbReference>
<keyword evidence="8" id="KW-1185">Reference proteome</keyword>
<dbReference type="CDD" id="cd16442">
    <property type="entry name" value="BPL"/>
    <property type="match status" value="1"/>
</dbReference>
<dbReference type="PROSITE" id="PS51733">
    <property type="entry name" value="BPL_LPL_CATALYTIC"/>
    <property type="match status" value="1"/>
</dbReference>
<dbReference type="Pfam" id="PF02237">
    <property type="entry name" value="BPL_C"/>
    <property type="match status" value="1"/>
</dbReference>
<dbReference type="InterPro" id="IPR004408">
    <property type="entry name" value="Biotin_CoA_COase_ligase"/>
</dbReference>
<proteinExistence type="predicted"/>
<dbReference type="InterPro" id="IPR001054">
    <property type="entry name" value="A/G_cyclase"/>
</dbReference>
<feature type="domain" description="BPL/LPL catalytic" evidence="6">
    <location>
        <begin position="6"/>
        <end position="193"/>
    </location>
</feature>
<dbReference type="Gene3D" id="3.30.70.1230">
    <property type="entry name" value="Nucleotide cyclase"/>
    <property type="match status" value="1"/>
</dbReference>
<comment type="caution">
    <text evidence="7">The sequence shown here is derived from an EMBL/GenBank/DDBJ whole genome shotgun (WGS) entry which is preliminary data.</text>
</comment>
<dbReference type="EC" id="6.3.4.15" evidence="3"/>
<name>A0A3D9UR28_9MICO</name>
<evidence type="ECO:0000259" key="5">
    <source>
        <dbReference type="PROSITE" id="PS50125"/>
    </source>
</evidence>
<feature type="domain" description="Guanylate cyclase" evidence="5">
    <location>
        <begin position="441"/>
        <end position="550"/>
    </location>
</feature>
<dbReference type="SUPFAM" id="SSF55073">
    <property type="entry name" value="Nucleotide cyclase"/>
    <property type="match status" value="1"/>
</dbReference>
<dbReference type="InterPro" id="IPR045864">
    <property type="entry name" value="aa-tRNA-synth_II/BPL/LPL"/>
</dbReference>
<dbReference type="CDD" id="cd07302">
    <property type="entry name" value="CHD"/>
    <property type="match status" value="1"/>
</dbReference>
<dbReference type="InterPro" id="IPR004143">
    <property type="entry name" value="BPL_LPL_catalytic"/>
</dbReference>
<feature type="compositionally biased region" description="Polar residues" evidence="4">
    <location>
        <begin position="616"/>
        <end position="626"/>
    </location>
</feature>
<dbReference type="SMART" id="SM00044">
    <property type="entry name" value="CYCc"/>
    <property type="match status" value="1"/>
</dbReference>
<sequence>MAPVLESERLRQRLPSGPWSDLQVLDRVESTNAVLSADPRPWRVVIANFQTAGRGRLDRQWQAPEGTSIALSASMPLPADTARWGWVPLLVGVAVRRALRRLTQLDVGLKWPNDVLICTASGSWRKVGGILCEAVAGATPMVVIGIGLNVWQKEQELPSDAATSLFLNGVCVDRETLIVQILNELVEVENAWHTTVLDNEYRNSCVTVGQFVKVSSAQAGDVNGVAVDIDELGRLVLDQDGERVPHSVGDIVHVRPAPPSDGLPGQVPSRARPADRARFVDQIEEQLLGSPRTLRRAEVSALAGVDETFSRNLWRALGFANARDDDVVFNQQDVEAVKAMVAMVRSGLLTEQTAIGIARAVGRSTDRMAMWLLQLISDMMLADEGFEVDTTRAGDVAERMVQVSEEVVPLVEYVTRRNIANSIARMVADAEPDSHVGVVRTVGFADLVNFTRRVRSMSERDLALLVIRFESLVSDVVALAGGAIVKTVGDEVLFTHRTVAGATQIAFDLVEAVERDPLLQRIRVGMATGRVLARQGDVYGNTVNRASRLTGHAAPGEVLVDGDTAEVLRRIEGIDVFDVGPVTLAGVGDVRAAAVSRTGSHTHTHADPQSADDESPTSATQEEPTS</sequence>
<dbReference type="PROSITE" id="PS50125">
    <property type="entry name" value="GUANYLATE_CYCLASE_2"/>
    <property type="match status" value="1"/>
</dbReference>
<dbReference type="InterPro" id="IPR003142">
    <property type="entry name" value="BPL_C"/>
</dbReference>
<dbReference type="GO" id="GO:0005737">
    <property type="term" value="C:cytoplasm"/>
    <property type="evidence" value="ECO:0007669"/>
    <property type="project" value="TreeGrafter"/>
</dbReference>
<evidence type="ECO:0000259" key="6">
    <source>
        <dbReference type="PROSITE" id="PS51733"/>
    </source>
</evidence>
<dbReference type="RefSeq" id="WP_170144023.1">
    <property type="nucleotide sequence ID" value="NZ_QTUA01000001.1"/>
</dbReference>
<dbReference type="SUPFAM" id="SSF55681">
    <property type="entry name" value="Class II aaRS and biotin synthetases"/>
    <property type="match status" value="1"/>
</dbReference>
<accession>A0A3D9UR28</accession>